<dbReference type="Proteomes" id="UP000198362">
    <property type="component" value="Unassembled WGS sequence"/>
</dbReference>
<dbReference type="CDD" id="cd17511">
    <property type="entry name" value="YbjN_AmyR-like"/>
    <property type="match status" value="1"/>
</dbReference>
<evidence type="ECO:0000313" key="1">
    <source>
        <dbReference type="EMBL" id="SNT64839.1"/>
    </source>
</evidence>
<dbReference type="Pfam" id="PF10722">
    <property type="entry name" value="YbjN"/>
    <property type="match status" value="1"/>
</dbReference>
<accession>A0A239PEK7</accession>
<keyword evidence="2" id="KW-1185">Reference proteome</keyword>
<name>A0A239PEK7_9ACTN</name>
<reference evidence="1 2" key="1">
    <citation type="submission" date="2017-06" db="EMBL/GenBank/DDBJ databases">
        <authorList>
            <person name="Kim H.J."/>
            <person name="Triplett B.A."/>
        </authorList>
    </citation>
    <scope>NUCLEOTIDE SEQUENCE [LARGE SCALE GENOMIC DNA]</scope>
    <source>
        <strain evidence="1 2">CGMCC 4.5593</strain>
    </source>
</reference>
<protein>
    <submittedName>
        <fullName evidence="1">Putative sensory transduction regulator</fullName>
    </submittedName>
</protein>
<gene>
    <name evidence="1" type="ORF">SAMN05421812_118102</name>
</gene>
<dbReference type="RefSeq" id="WP_245871350.1">
    <property type="nucleotide sequence ID" value="NZ_FZPH01000018.1"/>
</dbReference>
<sequence length="142" mass="15574">MESPGGTLLPLSNELIAGILDGHGYAFTQDADGDLVGRWDDNLIYFFRLGRSGEILQIRTLASRVFGIDDVLPLYDFCNGWNQDKLWPKAFVHVNDDGTVRVLGEVVADLEHGVTSYQLDQLLACGISSGCQLADSLEGLTW</sequence>
<organism evidence="1 2">
    <name type="scientific">Asanoa hainanensis</name>
    <dbReference type="NCBI Taxonomy" id="560556"/>
    <lineage>
        <taxon>Bacteria</taxon>
        <taxon>Bacillati</taxon>
        <taxon>Actinomycetota</taxon>
        <taxon>Actinomycetes</taxon>
        <taxon>Micromonosporales</taxon>
        <taxon>Micromonosporaceae</taxon>
        <taxon>Asanoa</taxon>
    </lineage>
</organism>
<dbReference type="AlphaFoldDB" id="A0A239PEK7"/>
<dbReference type="EMBL" id="FZPH01000018">
    <property type="protein sequence ID" value="SNT64839.1"/>
    <property type="molecule type" value="Genomic_DNA"/>
</dbReference>
<dbReference type="InterPro" id="IPR019660">
    <property type="entry name" value="Put_sensory_transdc_reg_YbjN"/>
</dbReference>
<proteinExistence type="predicted"/>
<evidence type="ECO:0000313" key="2">
    <source>
        <dbReference type="Proteomes" id="UP000198362"/>
    </source>
</evidence>